<dbReference type="PROSITE" id="PS51257">
    <property type="entry name" value="PROKAR_LIPOPROTEIN"/>
    <property type="match status" value="1"/>
</dbReference>
<dbReference type="GO" id="GO:0008932">
    <property type="term" value="F:lytic endotransglycosylase activity"/>
    <property type="evidence" value="ECO:0007669"/>
    <property type="project" value="TreeGrafter"/>
</dbReference>
<dbReference type="PROSITE" id="PS51782">
    <property type="entry name" value="LYSM"/>
    <property type="match status" value="3"/>
</dbReference>
<feature type="domain" description="LysM" evidence="3">
    <location>
        <begin position="412"/>
        <end position="456"/>
    </location>
</feature>
<dbReference type="Proteomes" id="UP000188219">
    <property type="component" value="Chromosome"/>
</dbReference>
<dbReference type="OrthoDB" id="9815002at2"/>
<dbReference type="STRING" id="260552.Mag101_06940"/>
<dbReference type="InterPro" id="IPR008258">
    <property type="entry name" value="Transglycosylase_SLT_dom_1"/>
</dbReference>
<feature type="domain" description="LysM" evidence="3">
    <location>
        <begin position="339"/>
        <end position="382"/>
    </location>
</feature>
<dbReference type="EMBL" id="CP019650">
    <property type="protein sequence ID" value="AQQ67400.1"/>
    <property type="molecule type" value="Genomic_DNA"/>
</dbReference>
<dbReference type="CDD" id="cd00118">
    <property type="entry name" value="LysM"/>
    <property type="match status" value="3"/>
</dbReference>
<dbReference type="PANTHER" id="PTHR33734:SF22">
    <property type="entry name" value="MEMBRANE-BOUND LYTIC MUREIN TRANSGLYCOSYLASE D"/>
    <property type="match status" value="1"/>
</dbReference>
<dbReference type="Gene3D" id="3.10.350.10">
    <property type="entry name" value="LysM domain"/>
    <property type="match status" value="3"/>
</dbReference>
<dbReference type="SMART" id="SM00257">
    <property type="entry name" value="LysM"/>
    <property type="match status" value="3"/>
</dbReference>
<feature type="chain" id="PRO_5012772158" evidence="2">
    <location>
        <begin position="20"/>
        <end position="527"/>
    </location>
</feature>
<dbReference type="InterPro" id="IPR000189">
    <property type="entry name" value="Transglyc_AS"/>
</dbReference>
<dbReference type="PANTHER" id="PTHR33734">
    <property type="entry name" value="LYSM DOMAIN-CONTAINING GPI-ANCHORED PROTEIN 2"/>
    <property type="match status" value="1"/>
</dbReference>
<organism evidence="4 5">
    <name type="scientific">Microbulbifer agarilyticus</name>
    <dbReference type="NCBI Taxonomy" id="260552"/>
    <lineage>
        <taxon>Bacteria</taxon>
        <taxon>Pseudomonadati</taxon>
        <taxon>Pseudomonadota</taxon>
        <taxon>Gammaproteobacteria</taxon>
        <taxon>Cellvibrionales</taxon>
        <taxon>Microbulbiferaceae</taxon>
        <taxon>Microbulbifer</taxon>
    </lineage>
</organism>
<feature type="domain" description="LysM" evidence="3">
    <location>
        <begin position="475"/>
        <end position="519"/>
    </location>
</feature>
<evidence type="ECO:0000256" key="2">
    <source>
        <dbReference type="SAM" id="SignalP"/>
    </source>
</evidence>
<dbReference type="eggNOG" id="COG0741">
    <property type="taxonomic scope" value="Bacteria"/>
</dbReference>
<dbReference type="Pfam" id="PF01476">
    <property type="entry name" value="LysM"/>
    <property type="match status" value="3"/>
</dbReference>
<reference evidence="4" key="1">
    <citation type="submission" date="2017-02" db="EMBL/GenBank/DDBJ databases">
        <title>Genome of Microbulbifer agarilyticus GP101.</title>
        <authorList>
            <person name="Jung J."/>
            <person name="Bae S.S."/>
            <person name="Baek K."/>
        </authorList>
    </citation>
    <scope>NUCLEOTIDE SEQUENCE [LARGE SCALE GENOMIC DNA]</scope>
    <source>
        <strain evidence="4">GP101</strain>
    </source>
</reference>
<dbReference type="KEGG" id="maga:Mag101_06940"/>
<evidence type="ECO:0000256" key="1">
    <source>
        <dbReference type="ARBA" id="ARBA00007734"/>
    </source>
</evidence>
<dbReference type="RefSeq" id="WP_077402635.1">
    <property type="nucleotide sequence ID" value="NZ_CP019650.1"/>
</dbReference>
<name>A0A1Q2M411_9GAMM</name>
<dbReference type="CDD" id="cd16894">
    <property type="entry name" value="MltD-like"/>
    <property type="match status" value="1"/>
</dbReference>
<evidence type="ECO:0000313" key="5">
    <source>
        <dbReference type="Proteomes" id="UP000188219"/>
    </source>
</evidence>
<sequence>MVYKKFAVALLATAVGACTQIDSAPTPAKTAQIEPADGVDSMPSMDSAISENILNAAEPALANNDIWHRLRQGFTLDRETNRPKVQDYVKYFSSNQGYMARVTERSRRYIFHVAEQLEQENIPLEFALLPIVESAYDPFAYSHAQASGMWQFIPATGRSFGLHQNWWYDGRRDVVESTRAASEYFNYLAAKFDNDWLLVLAAYNAGEGTVRRARERNARAGKGTSFWDLKLPRETRRYVPQLLALAEVVSRPNHYKVPLHDVGNEPYYAAVNVGSQIDLAQAADLAGVEIEELYLLNPGYNRWATDPEGNHRLLVPHEKSTRFVEALDKLPADQRVSWQHYRVANGDSLSVIARRYETTIAAIQQANKLRGSRIRAGQTLLIPSASGPNAQYAYSIDQRVKRRQSSGKGRKTSYTVRPGDTLWGIARSLNVKVRSLASWNNMAPGDTLRPGRKLVAYNAKGTSNSSSNSRTTRKVSYRVRSGDSLYRIAQKFRIDISDIVRWNKISQNSYLQPGQRLTLFVDSANNG</sequence>
<dbReference type="Gene3D" id="1.10.530.10">
    <property type="match status" value="1"/>
</dbReference>
<dbReference type="InterPro" id="IPR036779">
    <property type="entry name" value="LysM_dom_sf"/>
</dbReference>
<dbReference type="eggNOG" id="COG1388">
    <property type="taxonomic scope" value="Bacteria"/>
</dbReference>
<accession>A0A1Q2M411</accession>
<dbReference type="Pfam" id="PF01464">
    <property type="entry name" value="SLT"/>
    <property type="match status" value="1"/>
</dbReference>
<dbReference type="InterPro" id="IPR023346">
    <property type="entry name" value="Lysozyme-like_dom_sf"/>
</dbReference>
<comment type="similarity">
    <text evidence="1">Belongs to the transglycosylase Slt family.</text>
</comment>
<keyword evidence="2" id="KW-0732">Signal</keyword>
<feature type="signal peptide" evidence="2">
    <location>
        <begin position="1"/>
        <end position="19"/>
    </location>
</feature>
<proteinExistence type="inferred from homology"/>
<gene>
    <name evidence="4" type="ORF">Mag101_06940</name>
</gene>
<evidence type="ECO:0000259" key="3">
    <source>
        <dbReference type="PROSITE" id="PS51782"/>
    </source>
</evidence>
<dbReference type="SUPFAM" id="SSF53955">
    <property type="entry name" value="Lysozyme-like"/>
    <property type="match status" value="1"/>
</dbReference>
<dbReference type="SUPFAM" id="SSF54106">
    <property type="entry name" value="LysM domain"/>
    <property type="match status" value="3"/>
</dbReference>
<dbReference type="GO" id="GO:0000270">
    <property type="term" value="P:peptidoglycan metabolic process"/>
    <property type="evidence" value="ECO:0007669"/>
    <property type="project" value="InterPro"/>
</dbReference>
<dbReference type="InterPro" id="IPR018392">
    <property type="entry name" value="LysM"/>
</dbReference>
<evidence type="ECO:0000313" key="4">
    <source>
        <dbReference type="EMBL" id="AQQ67400.1"/>
    </source>
</evidence>
<dbReference type="GO" id="GO:0016020">
    <property type="term" value="C:membrane"/>
    <property type="evidence" value="ECO:0007669"/>
    <property type="project" value="InterPro"/>
</dbReference>
<keyword evidence="5" id="KW-1185">Reference proteome</keyword>
<dbReference type="PROSITE" id="PS00922">
    <property type="entry name" value="TRANSGLYCOSYLASE"/>
    <property type="match status" value="1"/>
</dbReference>
<dbReference type="AlphaFoldDB" id="A0A1Q2M411"/>
<protein>
    <submittedName>
        <fullName evidence="4">Lytic transglycosylase</fullName>
    </submittedName>
</protein>